<organism evidence="2 3">
    <name type="scientific">Haliscomenobacter hydrossis (strain ATCC 27775 / DSM 1100 / LMG 10767 / O)</name>
    <dbReference type="NCBI Taxonomy" id="760192"/>
    <lineage>
        <taxon>Bacteria</taxon>
        <taxon>Pseudomonadati</taxon>
        <taxon>Bacteroidota</taxon>
        <taxon>Saprospiria</taxon>
        <taxon>Saprospirales</taxon>
        <taxon>Haliscomenobacteraceae</taxon>
        <taxon>Haliscomenobacter</taxon>
    </lineage>
</organism>
<keyword evidence="1" id="KW-0812">Transmembrane</keyword>
<dbReference type="Proteomes" id="UP000008461">
    <property type="component" value="Chromosome"/>
</dbReference>
<dbReference type="AlphaFoldDB" id="F4KPJ5"/>
<reference key="2">
    <citation type="submission" date="2011-04" db="EMBL/GenBank/DDBJ databases">
        <title>Complete sequence of chromosome of Haliscomenobacter hydrossis DSM 1100.</title>
        <authorList>
            <consortium name="US DOE Joint Genome Institute (JGI-PGF)"/>
            <person name="Lucas S."/>
            <person name="Han J."/>
            <person name="Lapidus A."/>
            <person name="Bruce D."/>
            <person name="Goodwin L."/>
            <person name="Pitluck S."/>
            <person name="Peters L."/>
            <person name="Kyrpides N."/>
            <person name="Mavromatis K."/>
            <person name="Ivanova N."/>
            <person name="Ovchinnikova G."/>
            <person name="Pagani I."/>
            <person name="Daligault H."/>
            <person name="Detter J.C."/>
            <person name="Han C."/>
            <person name="Land M."/>
            <person name="Hauser L."/>
            <person name="Markowitz V."/>
            <person name="Cheng J.-F."/>
            <person name="Hugenholtz P."/>
            <person name="Woyke T."/>
            <person name="Wu D."/>
            <person name="Verbarg S."/>
            <person name="Frueling A."/>
            <person name="Brambilla E."/>
            <person name="Klenk H.-P."/>
            <person name="Eisen J.A."/>
        </authorList>
    </citation>
    <scope>NUCLEOTIDE SEQUENCE</scope>
    <source>
        <strain>DSM 1100</strain>
    </source>
</reference>
<keyword evidence="1" id="KW-0472">Membrane</keyword>
<keyword evidence="1" id="KW-1133">Transmembrane helix</keyword>
<proteinExistence type="predicted"/>
<feature type="transmembrane region" description="Helical" evidence="1">
    <location>
        <begin position="145"/>
        <end position="165"/>
    </location>
</feature>
<protein>
    <submittedName>
        <fullName evidence="2">Uncharacterized protein</fullName>
    </submittedName>
</protein>
<dbReference type="RefSeq" id="WP_013765476.1">
    <property type="nucleotide sequence ID" value="NC_015510.1"/>
</dbReference>
<gene>
    <name evidence="2" type="ordered locus">Halhy_3070</name>
</gene>
<dbReference type="KEGG" id="hhy:Halhy_3070"/>
<feature type="transmembrane region" description="Helical" evidence="1">
    <location>
        <begin position="185"/>
        <end position="203"/>
    </location>
</feature>
<dbReference type="OrthoDB" id="1492921at2"/>
<keyword evidence="3" id="KW-1185">Reference proteome</keyword>
<dbReference type="STRING" id="760192.Halhy_3070"/>
<evidence type="ECO:0000313" key="3">
    <source>
        <dbReference type="Proteomes" id="UP000008461"/>
    </source>
</evidence>
<sequence length="227" mass="26635">MFKPTYYSKIYRSFLSLEENAFQEVIRFFEENEAAIQELDFDEYFDVLVAYVTALFEVGAYKEHLTMVDVVIETSILNNISEYKGEDLFRRMLFRKAASLYHTRQFQKAEHVLGELLRMDVEDQGAILFMKKCLRTHYPQIRSNAHAAAVFLFLLTALVIAVEVLLVRPFYEMHAKTVETSRNSIFALGILLLIFGDVYHRYLAEREVRGFLREVRRKSKEKTGESE</sequence>
<name>F4KPJ5_HALH1</name>
<evidence type="ECO:0000313" key="2">
    <source>
        <dbReference type="EMBL" id="AEE50933.1"/>
    </source>
</evidence>
<accession>F4KPJ5</accession>
<evidence type="ECO:0000256" key="1">
    <source>
        <dbReference type="SAM" id="Phobius"/>
    </source>
</evidence>
<reference evidence="2 3" key="1">
    <citation type="journal article" date="2011" name="Stand. Genomic Sci.">
        <title>Complete genome sequence of Haliscomenobacter hydrossis type strain (O).</title>
        <authorList>
            <consortium name="US DOE Joint Genome Institute (JGI-PGF)"/>
            <person name="Daligault H."/>
            <person name="Lapidus A."/>
            <person name="Zeytun A."/>
            <person name="Nolan M."/>
            <person name="Lucas S."/>
            <person name="Del Rio T.G."/>
            <person name="Tice H."/>
            <person name="Cheng J.F."/>
            <person name="Tapia R."/>
            <person name="Han C."/>
            <person name="Goodwin L."/>
            <person name="Pitluck S."/>
            <person name="Liolios K."/>
            <person name="Pagani I."/>
            <person name="Ivanova N."/>
            <person name="Huntemann M."/>
            <person name="Mavromatis K."/>
            <person name="Mikhailova N."/>
            <person name="Pati A."/>
            <person name="Chen A."/>
            <person name="Palaniappan K."/>
            <person name="Land M."/>
            <person name="Hauser L."/>
            <person name="Brambilla E.M."/>
            <person name="Rohde M."/>
            <person name="Verbarg S."/>
            <person name="Goker M."/>
            <person name="Bristow J."/>
            <person name="Eisen J.A."/>
            <person name="Markowitz V."/>
            <person name="Hugenholtz P."/>
            <person name="Kyrpides N.C."/>
            <person name="Klenk H.P."/>
            <person name="Woyke T."/>
        </authorList>
    </citation>
    <scope>NUCLEOTIDE SEQUENCE [LARGE SCALE GENOMIC DNA]</scope>
    <source>
        <strain evidence="3">ATCC 27775 / DSM 1100 / LMG 10767 / O</strain>
    </source>
</reference>
<dbReference type="HOGENOM" id="CLU_1218391_0_0_10"/>
<dbReference type="EMBL" id="CP002691">
    <property type="protein sequence ID" value="AEE50933.1"/>
    <property type="molecule type" value="Genomic_DNA"/>
</dbReference>